<keyword evidence="3" id="KW-0732">Signal</keyword>
<feature type="transmembrane region" description="Helical" evidence="2">
    <location>
        <begin position="333"/>
        <end position="356"/>
    </location>
</feature>
<evidence type="ECO:0000256" key="1">
    <source>
        <dbReference type="SAM" id="MobiDB-lite"/>
    </source>
</evidence>
<feature type="chain" id="PRO_5044780182" evidence="3">
    <location>
        <begin position="28"/>
        <end position="625"/>
    </location>
</feature>
<proteinExistence type="predicted"/>
<feature type="signal peptide" evidence="3">
    <location>
        <begin position="1"/>
        <end position="27"/>
    </location>
</feature>
<feature type="region of interest" description="Disordered" evidence="1">
    <location>
        <begin position="570"/>
        <end position="625"/>
    </location>
</feature>
<evidence type="ECO:0000313" key="5">
    <source>
        <dbReference type="Proteomes" id="UP001634394"/>
    </source>
</evidence>
<dbReference type="EMBL" id="JBJQND010000004">
    <property type="protein sequence ID" value="KAL3880364.1"/>
    <property type="molecule type" value="Genomic_DNA"/>
</dbReference>
<feature type="compositionally biased region" description="Basic residues" evidence="1">
    <location>
        <begin position="440"/>
        <end position="454"/>
    </location>
</feature>
<evidence type="ECO:0000256" key="3">
    <source>
        <dbReference type="SAM" id="SignalP"/>
    </source>
</evidence>
<evidence type="ECO:0000313" key="4">
    <source>
        <dbReference type="EMBL" id="KAL3880364.1"/>
    </source>
</evidence>
<keyword evidence="2" id="KW-0472">Membrane</keyword>
<organism evidence="4 5">
    <name type="scientific">Sinanodonta woodiana</name>
    <name type="common">Chinese pond mussel</name>
    <name type="synonym">Anodonta woodiana</name>
    <dbReference type="NCBI Taxonomy" id="1069815"/>
    <lineage>
        <taxon>Eukaryota</taxon>
        <taxon>Metazoa</taxon>
        <taxon>Spiralia</taxon>
        <taxon>Lophotrochozoa</taxon>
        <taxon>Mollusca</taxon>
        <taxon>Bivalvia</taxon>
        <taxon>Autobranchia</taxon>
        <taxon>Heteroconchia</taxon>
        <taxon>Palaeoheterodonta</taxon>
        <taxon>Unionida</taxon>
        <taxon>Unionoidea</taxon>
        <taxon>Unionidae</taxon>
        <taxon>Unioninae</taxon>
        <taxon>Sinanodonta</taxon>
    </lineage>
</organism>
<comment type="caution">
    <text evidence="4">The sequence shown here is derived from an EMBL/GenBank/DDBJ whole genome shotgun (WGS) entry which is preliminary data.</text>
</comment>
<name>A0ABD3X298_SINWO</name>
<feature type="compositionally biased region" description="Basic and acidic residues" evidence="1">
    <location>
        <begin position="483"/>
        <end position="521"/>
    </location>
</feature>
<feature type="compositionally biased region" description="Basic and acidic residues" evidence="1">
    <location>
        <begin position="596"/>
        <end position="609"/>
    </location>
</feature>
<protein>
    <submittedName>
        <fullName evidence="4">Uncharacterized protein</fullName>
    </submittedName>
</protein>
<dbReference type="AlphaFoldDB" id="A0ABD3X298"/>
<keyword evidence="2" id="KW-0812">Transmembrane</keyword>
<evidence type="ECO:0000256" key="2">
    <source>
        <dbReference type="SAM" id="Phobius"/>
    </source>
</evidence>
<accession>A0ABD3X298</accession>
<keyword evidence="5" id="KW-1185">Reference proteome</keyword>
<dbReference type="Proteomes" id="UP001634394">
    <property type="component" value="Unassembled WGS sequence"/>
</dbReference>
<gene>
    <name evidence="4" type="ORF">ACJMK2_032608</name>
</gene>
<feature type="compositionally biased region" description="Basic and acidic residues" evidence="1">
    <location>
        <begin position="459"/>
        <end position="473"/>
    </location>
</feature>
<sequence>MTLYNGYKLISLLVWSGLLYTREAVAASRWPSTFVSTTWLDNTRGTLIFTNTSVSGLTMTLYGASHNTWDCVDNSSSSLLIMKSQSTISIQLSGITLTLSAYLCLELVQITSVSYYYYQRQEAQPTFGYERVYVSTLSNITSSSELCNFKTSIPTAEFHVMVKSGNASSAKVTCPSGILGKYDYVYYPKDNSSALCNSSKDLWDGCTDKTMITFNYTTCTQYIAYSAGGVVWCVANIANTYGVVYNNDSSVVSSNTNDKVSTYRFSCIVGNHASASIAPGNCTSQQTATSYPLKWNSLNLVNDNAGVYLTLSPYVTCDSTQSSAAASTVNTGAIVGGILAAVVLCVLAVLLVYYLVVVRRAKVHKMPIEEVAEEPVVINASAPAPVNQEPTMANKETNKSPRSKASKKSNNDINDNFEKNRTNSENEPTLTIVKETDNKIKKKKKGKGKGKSKGNKNSTKSEKDDNKDMEPMHTGESLQNDSANDKDDTDKNVVLDKNKGIVEKGDQDKNEGSKKDTITINGHVKEPTLIKDEPVRNGTIINGHVKEPTLVEDEPLRSNTVLSLMDVEAETSSILPDIKPAKKKSKGKQNQNNVIKVKEAESKEETGEKKGKKKKKSKKGKGKKK</sequence>
<keyword evidence="2" id="KW-1133">Transmembrane helix</keyword>
<reference evidence="4 5" key="1">
    <citation type="submission" date="2024-11" db="EMBL/GenBank/DDBJ databases">
        <title>Chromosome-level genome assembly of the freshwater bivalve Anodonta woodiana.</title>
        <authorList>
            <person name="Chen X."/>
        </authorList>
    </citation>
    <scope>NUCLEOTIDE SEQUENCE [LARGE SCALE GENOMIC DNA]</scope>
    <source>
        <strain evidence="4">MN2024</strain>
        <tissue evidence="4">Gills</tissue>
    </source>
</reference>
<feature type="compositionally biased region" description="Basic residues" evidence="1">
    <location>
        <begin position="610"/>
        <end position="625"/>
    </location>
</feature>
<feature type="region of interest" description="Disordered" evidence="1">
    <location>
        <begin position="382"/>
        <end position="521"/>
    </location>
</feature>